<dbReference type="SUPFAM" id="SSF52218">
    <property type="entry name" value="Flavoproteins"/>
    <property type="match status" value="1"/>
</dbReference>
<dbReference type="Gene3D" id="3.40.50.360">
    <property type="match status" value="1"/>
</dbReference>
<dbReference type="GO" id="GO:0010181">
    <property type="term" value="F:FMN binding"/>
    <property type="evidence" value="ECO:0007669"/>
    <property type="project" value="TreeGrafter"/>
</dbReference>
<protein>
    <submittedName>
        <fullName evidence="3">NAD(P)H-dependent oxidoreductase</fullName>
    </submittedName>
</protein>
<dbReference type="EMBL" id="QMIG01000010">
    <property type="protein sequence ID" value="RAW14053.1"/>
    <property type="molecule type" value="Genomic_DNA"/>
</dbReference>
<dbReference type="PANTHER" id="PTHR30543:SF21">
    <property type="entry name" value="NAD(P)H-DEPENDENT FMN REDUCTASE LOT6"/>
    <property type="match status" value="1"/>
</dbReference>
<dbReference type="PANTHER" id="PTHR30543">
    <property type="entry name" value="CHROMATE REDUCTASE"/>
    <property type="match status" value="1"/>
</dbReference>
<evidence type="ECO:0000256" key="1">
    <source>
        <dbReference type="SAM" id="MobiDB-lite"/>
    </source>
</evidence>
<organism evidence="3 4">
    <name type="scientific">Phytoactinopolyspora halophila</name>
    <dbReference type="NCBI Taxonomy" id="1981511"/>
    <lineage>
        <taxon>Bacteria</taxon>
        <taxon>Bacillati</taxon>
        <taxon>Actinomycetota</taxon>
        <taxon>Actinomycetes</taxon>
        <taxon>Jiangellales</taxon>
        <taxon>Jiangellaceae</taxon>
        <taxon>Phytoactinopolyspora</taxon>
    </lineage>
</organism>
<dbReference type="GO" id="GO:0016491">
    <property type="term" value="F:oxidoreductase activity"/>
    <property type="evidence" value="ECO:0007669"/>
    <property type="project" value="InterPro"/>
</dbReference>
<comment type="caution">
    <text evidence="3">The sequence shown here is derived from an EMBL/GenBank/DDBJ whole genome shotgun (WGS) entry which is preliminary data.</text>
</comment>
<dbReference type="InterPro" id="IPR050712">
    <property type="entry name" value="NAD(P)H-dep_reductase"/>
</dbReference>
<feature type="domain" description="NADPH-dependent FMN reductase-like" evidence="2">
    <location>
        <begin position="31"/>
        <end position="177"/>
    </location>
</feature>
<dbReference type="GO" id="GO:0005829">
    <property type="term" value="C:cytosol"/>
    <property type="evidence" value="ECO:0007669"/>
    <property type="project" value="TreeGrafter"/>
</dbReference>
<sequence>MAYGESRRHQAGPTGRCPRGAFDVNSQRAITIVGIPGSLRRESFNRQLLHAVSHELPPGLNLDVWNGLARIPAFNEDLEDGPVPEAVADLRSAIAQADAALIATPEYNGSIPGQLKNALDWASRPRGSAVLEGKPVATMSASPTPYGAAWAQESLRRVLTIIGAELVGSELAVPQAFQQFDAASRLIAPEFRQQCTGLIGELAARFDPAMTAA</sequence>
<evidence type="ECO:0000259" key="2">
    <source>
        <dbReference type="Pfam" id="PF03358"/>
    </source>
</evidence>
<dbReference type="Proteomes" id="UP000250462">
    <property type="component" value="Unassembled WGS sequence"/>
</dbReference>
<proteinExistence type="predicted"/>
<evidence type="ECO:0000313" key="4">
    <source>
        <dbReference type="Proteomes" id="UP000250462"/>
    </source>
</evidence>
<gene>
    <name evidence="3" type="ORF">DPM12_11540</name>
</gene>
<dbReference type="InterPro" id="IPR029039">
    <property type="entry name" value="Flavoprotein-like_sf"/>
</dbReference>
<dbReference type="InterPro" id="IPR005025">
    <property type="entry name" value="FMN_Rdtase-like_dom"/>
</dbReference>
<reference evidence="3 4" key="1">
    <citation type="submission" date="2018-06" db="EMBL/GenBank/DDBJ databases">
        <title>Phytoactinopolyspora halophila sp. nov., a novel halophilic actinomycete isolated from a saline soil in China.</title>
        <authorList>
            <person name="Tang S.-K."/>
        </authorList>
    </citation>
    <scope>NUCLEOTIDE SEQUENCE [LARGE SCALE GENOMIC DNA]</scope>
    <source>
        <strain evidence="3 4">YIM 96934</strain>
    </source>
</reference>
<feature type="region of interest" description="Disordered" evidence="1">
    <location>
        <begin position="1"/>
        <end position="20"/>
    </location>
</feature>
<evidence type="ECO:0000313" key="3">
    <source>
        <dbReference type="EMBL" id="RAW14053.1"/>
    </source>
</evidence>
<keyword evidence="4" id="KW-1185">Reference proteome</keyword>
<name>A0A329QP75_9ACTN</name>
<dbReference type="AlphaFoldDB" id="A0A329QP75"/>
<accession>A0A329QP75</accession>
<dbReference type="Pfam" id="PF03358">
    <property type="entry name" value="FMN_red"/>
    <property type="match status" value="1"/>
</dbReference>